<feature type="domain" description="DUF5667" evidence="3">
    <location>
        <begin position="106"/>
        <end position="177"/>
    </location>
</feature>
<gene>
    <name evidence="4" type="ORF">SAMN05660464_1888</name>
</gene>
<dbReference type="OrthoDB" id="3402808at2"/>
<proteinExistence type="predicted"/>
<dbReference type="RefSeq" id="WP_091108733.1">
    <property type="nucleotide sequence ID" value="NZ_FOWQ01000002.1"/>
</dbReference>
<dbReference type="Proteomes" id="UP000198857">
    <property type="component" value="Unassembled WGS sequence"/>
</dbReference>
<dbReference type="EMBL" id="FOWQ01000002">
    <property type="protein sequence ID" value="SFP00103.1"/>
    <property type="molecule type" value="Genomic_DNA"/>
</dbReference>
<evidence type="ECO:0000313" key="4">
    <source>
        <dbReference type="EMBL" id="SFP00103.1"/>
    </source>
</evidence>
<accession>A0A1I5LSH7</accession>
<dbReference type="STRING" id="1523247.SAMN05660464_1888"/>
<feature type="transmembrane region" description="Helical" evidence="2">
    <location>
        <begin position="81"/>
        <end position="101"/>
    </location>
</feature>
<evidence type="ECO:0000313" key="5">
    <source>
        <dbReference type="Proteomes" id="UP000198857"/>
    </source>
</evidence>
<name>A0A1I5LSH7_9ACTN</name>
<keyword evidence="2" id="KW-0812">Transmembrane</keyword>
<evidence type="ECO:0000259" key="3">
    <source>
        <dbReference type="Pfam" id="PF18915"/>
    </source>
</evidence>
<organism evidence="4 5">
    <name type="scientific">Geodermatophilus dictyosporus</name>
    <dbReference type="NCBI Taxonomy" id="1523247"/>
    <lineage>
        <taxon>Bacteria</taxon>
        <taxon>Bacillati</taxon>
        <taxon>Actinomycetota</taxon>
        <taxon>Actinomycetes</taxon>
        <taxon>Geodermatophilales</taxon>
        <taxon>Geodermatophilaceae</taxon>
        <taxon>Geodermatophilus</taxon>
    </lineage>
</organism>
<dbReference type="Pfam" id="PF18915">
    <property type="entry name" value="DUF5667"/>
    <property type="match status" value="1"/>
</dbReference>
<evidence type="ECO:0000256" key="1">
    <source>
        <dbReference type="SAM" id="MobiDB-lite"/>
    </source>
</evidence>
<keyword evidence="2" id="KW-0472">Membrane</keyword>
<dbReference type="InterPro" id="IPR043725">
    <property type="entry name" value="DUF5667"/>
</dbReference>
<evidence type="ECO:0000256" key="2">
    <source>
        <dbReference type="SAM" id="Phobius"/>
    </source>
</evidence>
<feature type="compositionally biased region" description="Low complexity" evidence="1">
    <location>
        <begin position="362"/>
        <end position="380"/>
    </location>
</feature>
<sequence>MSPSHDAAGSRRASVRDREEAVEARLRALAADLDVEPAPDFRAATRARLVAMAAVRSPGPAPRRGLRALLGPRRAAWRSRLTAAVAGAALAVTAMGALVALSADARPGDALYGLKRGSEQTQLALAGDERGATLLGFASTRLQELDELADGGAPAPLVRDTLATMDEQTTEGAELVFTEALSARDPAPLTVLSGWARQQGSGLADLRPALPGDAGAAATGSIDLVGRVGVRAEQLRAALACAAGPATSGRDELGPKPPPCAAPEAPVPTPPGDPSAVPDTPTSDVPAGEVPPAAPTPTPAPVSPSGGSSSGSTGSAPAPGGPASTAGDPAPTTTAPDSGPVPSLPVPGGGGTSPSPSPSSTPPAVLDTPLPTCLLPPVLC</sequence>
<protein>
    <recommendedName>
        <fullName evidence="3">DUF5667 domain-containing protein</fullName>
    </recommendedName>
</protein>
<keyword evidence="5" id="KW-1185">Reference proteome</keyword>
<dbReference type="AlphaFoldDB" id="A0A1I5LSH7"/>
<feature type="compositionally biased region" description="Pro residues" evidence="1">
    <location>
        <begin position="255"/>
        <end position="273"/>
    </location>
</feature>
<reference evidence="5" key="1">
    <citation type="submission" date="2016-10" db="EMBL/GenBank/DDBJ databases">
        <authorList>
            <person name="Varghese N."/>
            <person name="Submissions S."/>
        </authorList>
    </citation>
    <scope>NUCLEOTIDE SEQUENCE [LARGE SCALE GENOMIC DNA]</scope>
    <source>
        <strain evidence="5">DSM 44208</strain>
    </source>
</reference>
<feature type="compositionally biased region" description="Pro residues" evidence="1">
    <location>
        <begin position="292"/>
        <end position="302"/>
    </location>
</feature>
<feature type="region of interest" description="Disordered" evidence="1">
    <location>
        <begin position="244"/>
        <end position="380"/>
    </location>
</feature>
<feature type="compositionally biased region" description="Low complexity" evidence="1">
    <location>
        <begin position="303"/>
        <end position="341"/>
    </location>
</feature>
<keyword evidence="2" id="KW-1133">Transmembrane helix</keyword>